<dbReference type="PANTHER" id="PTHR11236">
    <property type="entry name" value="AMINOBENZOATE/ANTHRANILATE SYNTHASE"/>
    <property type="match status" value="1"/>
</dbReference>
<accession>A0ABV7J9X3</accession>
<dbReference type="GO" id="GO:0046820">
    <property type="term" value="F:4-amino-4-deoxychorismate synthase activity"/>
    <property type="evidence" value="ECO:0007669"/>
    <property type="project" value="UniProtKB-EC"/>
</dbReference>
<organism evidence="2 3">
    <name type="scientific">Marinicella sediminis</name>
    <dbReference type="NCBI Taxonomy" id="1792834"/>
    <lineage>
        <taxon>Bacteria</taxon>
        <taxon>Pseudomonadati</taxon>
        <taxon>Pseudomonadota</taxon>
        <taxon>Gammaproteobacteria</taxon>
        <taxon>Lysobacterales</taxon>
        <taxon>Marinicellaceae</taxon>
        <taxon>Marinicella</taxon>
    </lineage>
</organism>
<dbReference type="PANTHER" id="PTHR11236:SF9">
    <property type="entry name" value="ANTHRANILATE SYNTHASE COMPONENT 1"/>
    <property type="match status" value="1"/>
</dbReference>
<gene>
    <name evidence="2" type="ORF">ACFODZ_05530</name>
</gene>
<dbReference type="EC" id="2.6.1.85" evidence="2"/>
<keyword evidence="2" id="KW-0808">Transferase</keyword>
<sequence length="434" mass="48257">MIEQKLTEKPDFLALAAEQPGFFPALLESQSYQASIGQFDVLFAAPDVELVAFDHEQFQHLLETINCQPNEQRSLLPFQSGWLVYFSYESAYLMEPKLAHLIQPSKEPLAIAIHCQGALVYDRKNQQTWVCGASEQAVTEILSRCQYDPQWLPGAVSIEDWYEEPGQQFTAAVEQAKALIVSGDIYQANLSRQYTCRLQEGTAAVDVMARLKQANPAPFAAFLQVNDFAVVSSSPERLLGISEGWVETRPIAGTRPRGTDEQTDQALIEELINTPKEQAEHIMLIDLERNDVGKVCQIGTVEVDELMVIESYQHVHHIVSNVKGKLLPDVSVVDVIRALFPGGTITGCPKIRCMQVIHDIESRPRGCYTGSMGYINHNGQVDLNILIRTVEINGRQLTFNAGAGIVYDSQAAAELTETRHKAQGMIRALEMDAI</sequence>
<dbReference type="NCBIfam" id="NF006563">
    <property type="entry name" value="PRK09070.1"/>
    <property type="match status" value="1"/>
</dbReference>
<dbReference type="InterPro" id="IPR005801">
    <property type="entry name" value="ADC_synthase"/>
</dbReference>
<proteinExistence type="predicted"/>
<dbReference type="InterPro" id="IPR019999">
    <property type="entry name" value="Anth_synth_I-like"/>
</dbReference>
<evidence type="ECO:0000313" key="3">
    <source>
        <dbReference type="Proteomes" id="UP001595533"/>
    </source>
</evidence>
<dbReference type="PRINTS" id="PR00095">
    <property type="entry name" value="ANTSNTHASEI"/>
</dbReference>
<dbReference type="EMBL" id="JBHRTS010000003">
    <property type="protein sequence ID" value="MFC3193694.1"/>
    <property type="molecule type" value="Genomic_DNA"/>
</dbReference>
<evidence type="ECO:0000259" key="1">
    <source>
        <dbReference type="Pfam" id="PF00425"/>
    </source>
</evidence>
<comment type="caution">
    <text evidence="2">The sequence shown here is derived from an EMBL/GenBank/DDBJ whole genome shotgun (WGS) entry which is preliminary data.</text>
</comment>
<keyword evidence="3" id="KW-1185">Reference proteome</keyword>
<dbReference type="Gene3D" id="3.60.120.10">
    <property type="entry name" value="Anthranilate synthase"/>
    <property type="match status" value="1"/>
</dbReference>
<keyword evidence="2" id="KW-0032">Aminotransferase</keyword>
<protein>
    <submittedName>
        <fullName evidence="2">Aminodeoxychorismate synthase component I</fullName>
        <ecNumber evidence="2">2.6.1.85</ecNumber>
    </submittedName>
</protein>
<dbReference type="SUPFAM" id="SSF56322">
    <property type="entry name" value="ADC synthase"/>
    <property type="match status" value="1"/>
</dbReference>
<evidence type="ECO:0000313" key="2">
    <source>
        <dbReference type="EMBL" id="MFC3193694.1"/>
    </source>
</evidence>
<dbReference type="InterPro" id="IPR015890">
    <property type="entry name" value="Chorismate_C"/>
</dbReference>
<dbReference type="Proteomes" id="UP001595533">
    <property type="component" value="Unassembled WGS sequence"/>
</dbReference>
<dbReference type="Pfam" id="PF00425">
    <property type="entry name" value="Chorismate_bind"/>
    <property type="match status" value="1"/>
</dbReference>
<reference evidence="3" key="1">
    <citation type="journal article" date="2019" name="Int. J. Syst. Evol. Microbiol.">
        <title>The Global Catalogue of Microorganisms (GCM) 10K type strain sequencing project: providing services to taxonomists for standard genome sequencing and annotation.</title>
        <authorList>
            <consortium name="The Broad Institute Genomics Platform"/>
            <consortium name="The Broad Institute Genome Sequencing Center for Infectious Disease"/>
            <person name="Wu L."/>
            <person name="Ma J."/>
        </authorList>
    </citation>
    <scope>NUCLEOTIDE SEQUENCE [LARGE SCALE GENOMIC DNA]</scope>
    <source>
        <strain evidence="3">KCTC 42953</strain>
    </source>
</reference>
<feature type="domain" description="Chorismate-utilising enzyme C-terminal" evidence="1">
    <location>
        <begin position="167"/>
        <end position="421"/>
    </location>
</feature>
<dbReference type="RefSeq" id="WP_077411499.1">
    <property type="nucleotide sequence ID" value="NZ_JBHRTS010000003.1"/>
</dbReference>
<name>A0ABV7J9X3_9GAMM</name>